<accession>A0A0G9H4Q9</accession>
<comment type="caution">
    <text evidence="1">The sequence shown here is derived from an EMBL/GenBank/DDBJ whole genome shotgun (WGS) entry which is preliminary data.</text>
</comment>
<evidence type="ECO:0000313" key="2">
    <source>
        <dbReference type="Proteomes" id="UP000035481"/>
    </source>
</evidence>
<dbReference type="Proteomes" id="UP000035481">
    <property type="component" value="Unassembled WGS sequence"/>
</dbReference>
<sequence length="207" mass="21961">PAGVDLVRVYRSELGGTVLYHCADVPAGMQSYLIGGDQLGRQATTRSLAAMPPGDFVTVWRGRLLVARGNVLVISEPMNYGLTSPRTGFVQFSDRITLVLGVKGGIYVGTRHGVVFLSGSKPGEWTQDEKSSLAPVAGCGLIVDGESLSPQYQQSGRKVAVWLSASGFILGCDDGQILTPQADRLSIDTTESGAMVAHSRRLTATLH</sequence>
<name>A0A0G9H4Q9_9GAMM</name>
<dbReference type="EMBL" id="JPLA01000016">
    <property type="protein sequence ID" value="KLD64486.1"/>
    <property type="molecule type" value="Genomic_DNA"/>
</dbReference>
<proteinExistence type="predicted"/>
<dbReference type="STRING" id="1440762.Y882_06970"/>
<protein>
    <submittedName>
        <fullName evidence="1">Uncharacterized protein</fullName>
    </submittedName>
</protein>
<dbReference type="AlphaFoldDB" id="A0A0G9H4Q9"/>
<feature type="non-terminal residue" evidence="1">
    <location>
        <position position="1"/>
    </location>
</feature>
<evidence type="ECO:0000313" key="1">
    <source>
        <dbReference type="EMBL" id="KLD64486.1"/>
    </source>
</evidence>
<organism evidence="1 2">
    <name type="scientific">Dyella japonica DSM 16301</name>
    <dbReference type="NCBI Taxonomy" id="1440762"/>
    <lineage>
        <taxon>Bacteria</taxon>
        <taxon>Pseudomonadati</taxon>
        <taxon>Pseudomonadota</taxon>
        <taxon>Gammaproteobacteria</taxon>
        <taxon>Lysobacterales</taxon>
        <taxon>Rhodanobacteraceae</taxon>
        <taxon>Dyella</taxon>
    </lineage>
</organism>
<reference evidence="1 2" key="1">
    <citation type="journal article" date="2015" name="Antonie Van Leeuwenhoek">
        <title>A phylogenomic and molecular marker based taxonomic framework for the order Xanthomonadales: proposal to transfer the families Algiphilaceae and Solimonadaceae to the order Nevskiales ord. nov. and to create a new family within the order Xanthomonadales, the family Rhodanobacteraceae fam. nov., containing the genus Rhodanobacter and its closest relatives.</title>
        <authorList>
            <person name="Naushad S."/>
            <person name="Adeolu M."/>
            <person name="Wong S."/>
            <person name="Sohail M."/>
            <person name="Schellhorn H.E."/>
            <person name="Gupta R.S."/>
        </authorList>
    </citation>
    <scope>NUCLEOTIDE SEQUENCE [LARGE SCALE GENOMIC DNA]</scope>
    <source>
        <strain evidence="1 2">DSM 16301</strain>
    </source>
</reference>
<gene>
    <name evidence="1" type="ORF">Y882_06970</name>
</gene>
<dbReference type="PATRIC" id="fig|1440762.4.peg.763"/>
<dbReference type="RefSeq" id="WP_211259135.1">
    <property type="nucleotide sequence ID" value="NZ_JPLA01000016.1"/>
</dbReference>